<sequence>MQQLTINLIPLEINNAIVQCRFYTEKFEGSYPLHKSELPCELWDNHKEEIKDKFYYTSFDIGQDAAFTTTIDLSKSTKFAKHYYTHYHQPDRQEYVVPLYEYLLKALKAFFHHWLHIFVSHSIWIKTPA</sequence>
<evidence type="ECO:0000313" key="2">
    <source>
        <dbReference type="Proteomes" id="UP000262142"/>
    </source>
</evidence>
<reference evidence="1 2" key="1">
    <citation type="submission" date="2018-09" db="EMBL/GenBank/DDBJ databases">
        <authorList>
            <consortium name="Pathogen Informatics"/>
        </authorList>
    </citation>
    <scope>NUCLEOTIDE SEQUENCE [LARGE SCALE GENOMIC DNA]</scope>
    <source>
        <strain evidence="1 2">OH-22767</strain>
    </source>
</reference>
<dbReference type="AlphaFoldDB" id="A0A383U475"/>
<name>A0A383U475_9FLAO</name>
<organism evidence="1 2">
    <name type="scientific">Candidatus Ornithobacterium hominis</name>
    <dbReference type="NCBI Taxonomy" id="2497989"/>
    <lineage>
        <taxon>Bacteria</taxon>
        <taxon>Pseudomonadati</taxon>
        <taxon>Bacteroidota</taxon>
        <taxon>Flavobacteriia</taxon>
        <taxon>Flavobacteriales</taxon>
        <taxon>Weeksellaceae</taxon>
        <taxon>Ornithobacterium</taxon>
    </lineage>
</organism>
<protein>
    <submittedName>
        <fullName evidence="1">Uncharacterized protein</fullName>
    </submittedName>
</protein>
<dbReference type="RefSeq" id="WP_119059632.1">
    <property type="nucleotide sequence ID" value="NZ_UNSC01000007.1"/>
</dbReference>
<evidence type="ECO:0000313" key="1">
    <source>
        <dbReference type="EMBL" id="SZD73961.1"/>
    </source>
</evidence>
<keyword evidence="2" id="KW-1185">Reference proteome</keyword>
<accession>A0A383U475</accession>
<dbReference type="Proteomes" id="UP000262142">
    <property type="component" value="Unassembled WGS sequence"/>
</dbReference>
<dbReference type="EMBL" id="UNSC01000007">
    <property type="protein sequence ID" value="SZD73961.1"/>
    <property type="molecule type" value="Genomic_DNA"/>
</dbReference>
<gene>
    <name evidence="1" type="ORF">SAMEA104719789_01415</name>
</gene>
<proteinExistence type="predicted"/>